<dbReference type="Pfam" id="PF03184">
    <property type="entry name" value="DDE_1"/>
    <property type="match status" value="1"/>
</dbReference>
<feature type="domain" description="DDE-1" evidence="1">
    <location>
        <begin position="7"/>
        <end position="91"/>
    </location>
</feature>
<keyword evidence="3" id="KW-1185">Reference proteome</keyword>
<dbReference type="OrthoDB" id="162969at2759"/>
<comment type="caution">
    <text evidence="2">The sequence shown here is derived from an EMBL/GenBank/DDBJ whole genome shotgun (WGS) entry which is preliminary data.</text>
</comment>
<evidence type="ECO:0000313" key="2">
    <source>
        <dbReference type="EMBL" id="MBW0494313.1"/>
    </source>
</evidence>
<accession>A0A9Q3D2N0</accession>
<name>A0A9Q3D2N0_9BASI</name>
<gene>
    <name evidence="2" type="ORF">O181_034028</name>
</gene>
<dbReference type="AlphaFoldDB" id="A0A9Q3D2N0"/>
<dbReference type="EMBL" id="AVOT02012514">
    <property type="protein sequence ID" value="MBW0494313.1"/>
    <property type="molecule type" value="Genomic_DNA"/>
</dbReference>
<proteinExistence type="predicted"/>
<reference evidence="2" key="1">
    <citation type="submission" date="2021-03" db="EMBL/GenBank/DDBJ databases">
        <title>Draft genome sequence of rust myrtle Austropuccinia psidii MF-1, a brazilian biotype.</title>
        <authorList>
            <person name="Quecine M.C."/>
            <person name="Pachon D.M.R."/>
            <person name="Bonatelli M.L."/>
            <person name="Correr F.H."/>
            <person name="Franceschini L.M."/>
            <person name="Leite T.F."/>
            <person name="Margarido G.R.A."/>
            <person name="Almeida C.A."/>
            <person name="Ferrarezi J.A."/>
            <person name="Labate C.A."/>
        </authorList>
    </citation>
    <scope>NUCLEOTIDE SEQUENCE</scope>
    <source>
        <strain evidence="2">MF-1</strain>
    </source>
</reference>
<dbReference type="InterPro" id="IPR004875">
    <property type="entry name" value="DDE_SF_endonuclease_dom"/>
</dbReference>
<dbReference type="GO" id="GO:0003676">
    <property type="term" value="F:nucleic acid binding"/>
    <property type="evidence" value="ECO:0007669"/>
    <property type="project" value="InterPro"/>
</dbReference>
<sequence length="105" mass="12067">MNAVELTDLMNIKIHFFHPSITSILQPCDAGIIKTCKAHYQASFLQLAVSQYYESNLNSTQELYNINQLEAMLMMQESWDSVSQETIANCWKHTKIYSELTNSTN</sequence>
<evidence type="ECO:0000313" key="3">
    <source>
        <dbReference type="Proteomes" id="UP000765509"/>
    </source>
</evidence>
<protein>
    <recommendedName>
        <fullName evidence="1">DDE-1 domain-containing protein</fullName>
    </recommendedName>
</protein>
<evidence type="ECO:0000259" key="1">
    <source>
        <dbReference type="Pfam" id="PF03184"/>
    </source>
</evidence>
<dbReference type="Proteomes" id="UP000765509">
    <property type="component" value="Unassembled WGS sequence"/>
</dbReference>
<organism evidence="2 3">
    <name type="scientific">Austropuccinia psidii MF-1</name>
    <dbReference type="NCBI Taxonomy" id="1389203"/>
    <lineage>
        <taxon>Eukaryota</taxon>
        <taxon>Fungi</taxon>
        <taxon>Dikarya</taxon>
        <taxon>Basidiomycota</taxon>
        <taxon>Pucciniomycotina</taxon>
        <taxon>Pucciniomycetes</taxon>
        <taxon>Pucciniales</taxon>
        <taxon>Sphaerophragmiaceae</taxon>
        <taxon>Austropuccinia</taxon>
    </lineage>
</organism>